<gene>
    <name evidence="2" type="ORF">OSB1V03_LOCUS17305</name>
</gene>
<sequence>MRYNTFTPHFVFILSMYSLNKSNAQWIEFKDTVMGTECLIKITPKLKADCLQTYDNKLAARPKQDRDQKVLCCAYFALQSCVLKIAENECNNNEEAEGVAKSFLKTINRSITSDDCIDYGFTACIDSSIKWILVAIGGALALVIILLWKEFRKSVLGTGCLTTITPKLTTDCLQVYDNKLNARPKQDRDQKVLCCAYRSLESCVLKIAEKECNKEGEGVAKSFLITINRSITSDDCIDYGLMACIAWSYVAIGGALALVILLLLSSICWLLVSMKRIFT</sequence>
<dbReference type="AlphaFoldDB" id="A0A7R9LDD5"/>
<evidence type="ECO:0000313" key="2">
    <source>
        <dbReference type="EMBL" id="CAD7638258.1"/>
    </source>
</evidence>
<evidence type="ECO:0000313" key="3">
    <source>
        <dbReference type="Proteomes" id="UP000759131"/>
    </source>
</evidence>
<protein>
    <submittedName>
        <fullName evidence="2">Uncharacterized protein</fullName>
    </submittedName>
</protein>
<reference evidence="2" key="1">
    <citation type="submission" date="2020-11" db="EMBL/GenBank/DDBJ databases">
        <authorList>
            <person name="Tran Van P."/>
        </authorList>
    </citation>
    <scope>NUCLEOTIDE SEQUENCE</scope>
</reference>
<accession>A0A7R9LDD5</accession>
<organism evidence="2">
    <name type="scientific">Medioppia subpectinata</name>
    <dbReference type="NCBI Taxonomy" id="1979941"/>
    <lineage>
        <taxon>Eukaryota</taxon>
        <taxon>Metazoa</taxon>
        <taxon>Ecdysozoa</taxon>
        <taxon>Arthropoda</taxon>
        <taxon>Chelicerata</taxon>
        <taxon>Arachnida</taxon>
        <taxon>Acari</taxon>
        <taxon>Acariformes</taxon>
        <taxon>Sarcoptiformes</taxon>
        <taxon>Oribatida</taxon>
        <taxon>Brachypylina</taxon>
        <taxon>Oppioidea</taxon>
        <taxon>Oppiidae</taxon>
        <taxon>Medioppia</taxon>
    </lineage>
</organism>
<dbReference type="PANTHER" id="PTHR33964">
    <property type="entry name" value="RE45066P-RELATED"/>
    <property type="match status" value="1"/>
</dbReference>
<dbReference type="PANTHER" id="PTHR33964:SF1">
    <property type="entry name" value="RE45066P"/>
    <property type="match status" value="1"/>
</dbReference>
<name>A0A7R9LDD5_9ACAR</name>
<dbReference type="EMBL" id="CAJPIZ010020612">
    <property type="protein sequence ID" value="CAG2117352.1"/>
    <property type="molecule type" value="Genomic_DNA"/>
</dbReference>
<keyword evidence="1" id="KW-1133">Transmembrane helix</keyword>
<keyword evidence="3" id="KW-1185">Reference proteome</keyword>
<dbReference type="Proteomes" id="UP000759131">
    <property type="component" value="Unassembled WGS sequence"/>
</dbReference>
<keyword evidence="1" id="KW-0812">Transmembrane</keyword>
<dbReference type="EMBL" id="OC875187">
    <property type="protein sequence ID" value="CAD7638258.1"/>
    <property type="molecule type" value="Genomic_DNA"/>
</dbReference>
<proteinExistence type="predicted"/>
<keyword evidence="1" id="KW-0472">Membrane</keyword>
<evidence type="ECO:0000256" key="1">
    <source>
        <dbReference type="SAM" id="Phobius"/>
    </source>
</evidence>
<feature type="transmembrane region" description="Helical" evidence="1">
    <location>
        <begin position="247"/>
        <end position="272"/>
    </location>
</feature>
<feature type="transmembrane region" description="Helical" evidence="1">
    <location>
        <begin position="131"/>
        <end position="148"/>
    </location>
</feature>